<dbReference type="STRING" id="1177982.SAMN04489711_13124"/>
<name>A0A1I2HVJ1_9BURK</name>
<dbReference type="OrthoDB" id="6399948at2"/>
<accession>A0A1I2HVJ1</accession>
<feature type="non-terminal residue" evidence="1">
    <location>
        <position position="349"/>
    </location>
</feature>
<dbReference type="Proteomes" id="UP000199119">
    <property type="component" value="Unassembled WGS sequence"/>
</dbReference>
<organism evidence="1 2">
    <name type="scientific">Paracidovorax wautersii</name>
    <dbReference type="NCBI Taxonomy" id="1177982"/>
    <lineage>
        <taxon>Bacteria</taxon>
        <taxon>Pseudomonadati</taxon>
        <taxon>Pseudomonadota</taxon>
        <taxon>Betaproteobacteria</taxon>
        <taxon>Burkholderiales</taxon>
        <taxon>Comamonadaceae</taxon>
        <taxon>Paracidovorax</taxon>
    </lineage>
</organism>
<gene>
    <name evidence="1" type="ORF">SAMN04489711_13124</name>
</gene>
<dbReference type="RefSeq" id="WP_139222963.1">
    <property type="nucleotide sequence ID" value="NZ_FONX01000031.1"/>
</dbReference>
<reference evidence="2" key="1">
    <citation type="submission" date="2016-10" db="EMBL/GenBank/DDBJ databases">
        <authorList>
            <person name="Varghese N."/>
            <person name="Submissions S."/>
        </authorList>
    </citation>
    <scope>NUCLEOTIDE SEQUENCE [LARGE SCALE GENOMIC DNA]</scope>
    <source>
        <strain evidence="2">DSM 27981</strain>
    </source>
</reference>
<evidence type="ECO:0000313" key="1">
    <source>
        <dbReference type="EMBL" id="SFF32757.1"/>
    </source>
</evidence>
<sequence length="349" mass="38585">MDQDIGDAARAAGCSDYFSWEICPDHFASQLMAAAKRYARFLKDCGLVKSHNEALEVVAKAAGQPHWHAFHSVVQGLFDAFNPEVHWPRPDGGREPIKTLIPAFVFLVKVSPDCAPAPQEQAGLTKAASQLARVCGASLEQVLDLIGKMNGADTWCELLSRRPEQAKGPLYGFRVDEDGDGRFVNSSACSALIDQQDALFQGFHSRPLSQQREFEAFLARVLEARPDFLEGLLAKAEVLRYKPELSRQQGKVYTEAIKRANALLPAGFKGEISWYDLSNRFYHRLLYGAMVWHSHEGHTAKAVALARRQLRLNKSDNLGVRMWLPVLLVADGQIAAGDKAIVKMTLGDG</sequence>
<dbReference type="EMBL" id="FONX01000031">
    <property type="protein sequence ID" value="SFF32757.1"/>
    <property type="molecule type" value="Genomic_DNA"/>
</dbReference>
<evidence type="ECO:0000313" key="2">
    <source>
        <dbReference type="Proteomes" id="UP000199119"/>
    </source>
</evidence>
<keyword evidence="2" id="KW-1185">Reference proteome</keyword>
<dbReference type="AlphaFoldDB" id="A0A1I2HVJ1"/>
<proteinExistence type="predicted"/>
<protein>
    <submittedName>
        <fullName evidence="1">Uncharacterized protein</fullName>
    </submittedName>
</protein>